<evidence type="ECO:0000313" key="2">
    <source>
        <dbReference type="Proteomes" id="UP001151287"/>
    </source>
</evidence>
<dbReference type="AlphaFoldDB" id="A0A9Q0CUB5"/>
<dbReference type="PANTHER" id="PTHR34133">
    <property type="entry name" value="OS07G0633000 PROTEIN"/>
    <property type="match status" value="1"/>
</dbReference>
<evidence type="ECO:0000313" key="1">
    <source>
        <dbReference type="EMBL" id="KAJ1699877.1"/>
    </source>
</evidence>
<sequence length="335" mass="38415">MIRGGNAKKSFISFQDRAANSCTRKTLLEIKETIIRQGREDITNKSVCVCVCVREREREGAMSLVAIRAPLRVHHGTIMKTETWQKRRKHQVIAMKRSNYKNLTNSYVANSTFSALKKGETMTYSSIISINIPLYESPEVSLDEYLQDRPRVFKAVFPAHHRSNRLNEEEWKIQMIPIQFLFISAHVVVVMRLRCKTHGKEYPSNVPVHATTVLELQTTKWELRGLQSSSTPSEFTVCVKGTVYPERKEKQSLLKGHLEMSISLVRPPLLTLVPDNVLQGMAETILRSMSEEIKQGMNVSLPKDFNNFRRERQIMLRQSSHNAGSTSINKLKRDS</sequence>
<comment type="caution">
    <text evidence="1">The sequence shown here is derived from an EMBL/GenBank/DDBJ whole genome shotgun (WGS) entry which is preliminary data.</text>
</comment>
<dbReference type="OrthoDB" id="496281at2759"/>
<organism evidence="1 2">
    <name type="scientific">Rhynchospora breviuscula</name>
    <dbReference type="NCBI Taxonomy" id="2022672"/>
    <lineage>
        <taxon>Eukaryota</taxon>
        <taxon>Viridiplantae</taxon>
        <taxon>Streptophyta</taxon>
        <taxon>Embryophyta</taxon>
        <taxon>Tracheophyta</taxon>
        <taxon>Spermatophyta</taxon>
        <taxon>Magnoliopsida</taxon>
        <taxon>Liliopsida</taxon>
        <taxon>Poales</taxon>
        <taxon>Cyperaceae</taxon>
        <taxon>Cyperoideae</taxon>
        <taxon>Rhynchosporeae</taxon>
        <taxon>Rhynchospora</taxon>
    </lineage>
</organism>
<proteinExistence type="predicted"/>
<dbReference type="Pfam" id="PF09366">
    <property type="entry name" value="DUF1997"/>
    <property type="match status" value="1"/>
</dbReference>
<keyword evidence="2" id="KW-1185">Reference proteome</keyword>
<dbReference type="EMBL" id="JAMQYH010000002">
    <property type="protein sequence ID" value="KAJ1699877.1"/>
    <property type="molecule type" value="Genomic_DNA"/>
</dbReference>
<protein>
    <submittedName>
        <fullName evidence="1">Uncharacterized protein</fullName>
    </submittedName>
</protein>
<accession>A0A9Q0CUB5</accession>
<dbReference type="Proteomes" id="UP001151287">
    <property type="component" value="Unassembled WGS sequence"/>
</dbReference>
<dbReference type="InterPro" id="IPR018971">
    <property type="entry name" value="DUF1997"/>
</dbReference>
<dbReference type="PANTHER" id="PTHR34133:SF8">
    <property type="entry name" value="OS07G0633000 PROTEIN"/>
    <property type="match status" value="1"/>
</dbReference>
<reference evidence="1" key="1">
    <citation type="journal article" date="2022" name="Cell">
        <title>Repeat-based holocentromeres influence genome architecture and karyotype evolution.</title>
        <authorList>
            <person name="Hofstatter P.G."/>
            <person name="Thangavel G."/>
            <person name="Lux T."/>
            <person name="Neumann P."/>
            <person name="Vondrak T."/>
            <person name="Novak P."/>
            <person name="Zhang M."/>
            <person name="Costa L."/>
            <person name="Castellani M."/>
            <person name="Scott A."/>
            <person name="Toegelov H."/>
            <person name="Fuchs J."/>
            <person name="Mata-Sucre Y."/>
            <person name="Dias Y."/>
            <person name="Vanzela A.L.L."/>
            <person name="Huettel B."/>
            <person name="Almeida C.C.S."/>
            <person name="Simkova H."/>
            <person name="Souza G."/>
            <person name="Pedrosa-Harand A."/>
            <person name="Macas J."/>
            <person name="Mayer K.F.X."/>
            <person name="Houben A."/>
            <person name="Marques A."/>
        </authorList>
    </citation>
    <scope>NUCLEOTIDE SEQUENCE</scope>
    <source>
        <strain evidence="1">RhyBre1mFocal</strain>
    </source>
</reference>
<gene>
    <name evidence="1" type="ORF">LUZ63_008389</name>
</gene>
<name>A0A9Q0CUB5_9POAL</name>